<reference evidence="1 2" key="1">
    <citation type="submission" date="2019-09" db="EMBL/GenBank/DDBJ databases">
        <title>Genome sequence of Adhaeribacter sp. M2.</title>
        <authorList>
            <person name="Srinivasan S."/>
        </authorList>
    </citation>
    <scope>NUCLEOTIDE SEQUENCE [LARGE SCALE GENOMIC DNA]</scope>
    <source>
        <strain evidence="1 2">M2</strain>
    </source>
</reference>
<protein>
    <submittedName>
        <fullName evidence="1">Uncharacterized protein</fullName>
    </submittedName>
</protein>
<comment type="caution">
    <text evidence="1">The sequence shown here is derived from an EMBL/GenBank/DDBJ whole genome shotgun (WGS) entry which is preliminary data.</text>
</comment>
<keyword evidence="2" id="KW-1185">Reference proteome</keyword>
<evidence type="ECO:0000313" key="2">
    <source>
        <dbReference type="Proteomes" id="UP000326570"/>
    </source>
</evidence>
<proteinExistence type="predicted"/>
<dbReference type="Proteomes" id="UP000326570">
    <property type="component" value="Unassembled WGS sequence"/>
</dbReference>
<dbReference type="RefSeq" id="WP_150905405.1">
    <property type="nucleotide sequence ID" value="NZ_VTWT01000011.1"/>
</dbReference>
<dbReference type="AlphaFoldDB" id="A0A5N1IJV5"/>
<gene>
    <name evidence="1" type="ORF">F0P94_17345</name>
</gene>
<name>A0A5N1IJV5_9BACT</name>
<accession>A0A5N1IJV5</accession>
<sequence>METQQYPTSATRRKLKVSASGAYSVRVKDGDNCASSFSQDYNFIIPGTKALENSGFNLYPNPATGKVTL</sequence>
<dbReference type="EMBL" id="VTWT01000011">
    <property type="protein sequence ID" value="KAA9325698.1"/>
    <property type="molecule type" value="Genomic_DNA"/>
</dbReference>
<organism evidence="1 2">
    <name type="scientific">Adhaeribacter soli</name>
    <dbReference type="NCBI Taxonomy" id="2607655"/>
    <lineage>
        <taxon>Bacteria</taxon>
        <taxon>Pseudomonadati</taxon>
        <taxon>Bacteroidota</taxon>
        <taxon>Cytophagia</taxon>
        <taxon>Cytophagales</taxon>
        <taxon>Hymenobacteraceae</taxon>
        <taxon>Adhaeribacter</taxon>
    </lineage>
</organism>
<evidence type="ECO:0000313" key="1">
    <source>
        <dbReference type="EMBL" id="KAA9325698.1"/>
    </source>
</evidence>